<dbReference type="Proteomes" id="UP000294576">
    <property type="component" value="Unassembled WGS sequence"/>
</dbReference>
<proteinExistence type="predicted"/>
<organism evidence="1 2">
    <name type="scientific">Rhizobium sullae</name>
    <name type="common">Rhizobium hedysari</name>
    <dbReference type="NCBI Taxonomy" id="50338"/>
    <lineage>
        <taxon>Bacteria</taxon>
        <taxon>Pseudomonadati</taxon>
        <taxon>Pseudomonadota</taxon>
        <taxon>Alphaproteobacteria</taxon>
        <taxon>Hyphomicrobiales</taxon>
        <taxon>Rhizobiaceae</taxon>
        <taxon>Rhizobium/Agrobacterium group</taxon>
        <taxon>Rhizobium</taxon>
    </lineage>
</organism>
<sequence length="240" mass="26225">MSAHLSAHPNLYPHIVALSQDRASKALGAPKSTREVNLASEFAALGADEIGFEARMEYTGTVSHVWEKFMAGGRLMYRMGDKLPDMEDVARIEISELPALRLPDTFYAYFGEEAGLYLEDEPDVFVDGVYFWHATDFGDPFYMYVVACGSSGTPIEKMSLAELTIAKTRVAIGTIEPHQQFGDTLAEMIGDPAVCRAVKNTVIKDVIALSLAFIADPDAMPDLTREVNVSAAVPTIGLRN</sequence>
<dbReference type="AlphaFoldDB" id="A0A4R3Q3G6"/>
<comment type="caution">
    <text evidence="1">The sequence shown here is derived from an EMBL/GenBank/DDBJ whole genome shotgun (WGS) entry which is preliminary data.</text>
</comment>
<reference evidence="1 2" key="1">
    <citation type="submission" date="2019-03" db="EMBL/GenBank/DDBJ databases">
        <title>Genomic Encyclopedia of Type Strains, Phase IV (KMG-V): Genome sequencing to study the core and pangenomes of soil and plant-associated prokaryotes.</title>
        <authorList>
            <person name="Whitman W."/>
        </authorList>
    </citation>
    <scope>NUCLEOTIDE SEQUENCE [LARGE SCALE GENOMIC DNA]</scope>
    <source>
        <strain evidence="1 2">Hc14</strain>
    </source>
</reference>
<dbReference type="EMBL" id="SMBH01000011">
    <property type="protein sequence ID" value="TCU13712.1"/>
    <property type="molecule type" value="Genomic_DNA"/>
</dbReference>
<dbReference type="RefSeq" id="WP_132565248.1">
    <property type="nucleotide sequence ID" value="NZ_SMBH01000011.1"/>
</dbReference>
<evidence type="ECO:0000313" key="2">
    <source>
        <dbReference type="Proteomes" id="UP000294576"/>
    </source>
</evidence>
<gene>
    <name evidence="1" type="ORF">EV132_111145</name>
</gene>
<accession>A0A4R3Q3G6</accession>
<protein>
    <submittedName>
        <fullName evidence="1">Uncharacterized protein</fullName>
    </submittedName>
</protein>
<name>A0A4R3Q3G6_RHISU</name>
<evidence type="ECO:0000313" key="1">
    <source>
        <dbReference type="EMBL" id="TCU13712.1"/>
    </source>
</evidence>